<gene>
    <name evidence="1" type="ORF">ADICEAN_03591</name>
</gene>
<organism evidence="1 2">
    <name type="scientific">Cesiribacter andamanensis AMV16</name>
    <dbReference type="NCBI Taxonomy" id="1279009"/>
    <lineage>
        <taxon>Bacteria</taxon>
        <taxon>Pseudomonadati</taxon>
        <taxon>Bacteroidota</taxon>
        <taxon>Cytophagia</taxon>
        <taxon>Cytophagales</taxon>
        <taxon>Cesiribacteraceae</taxon>
        <taxon>Cesiribacter</taxon>
    </lineage>
</organism>
<keyword evidence="2" id="KW-1185">Reference proteome</keyword>
<reference evidence="1 2" key="1">
    <citation type="journal article" date="2013" name="Genome Announc.">
        <title>Draft Genome Sequence of Cesiribacter andamanensis Strain AMV16T, Isolated from a Soil Sample from a Mud Volcano in the Andaman Islands, India.</title>
        <authorList>
            <person name="Shivaji S."/>
            <person name="Ara S."/>
            <person name="Begum Z."/>
            <person name="Srinivas T.N."/>
            <person name="Singh A."/>
            <person name="Kumar Pinnaka A."/>
        </authorList>
    </citation>
    <scope>NUCLEOTIDE SEQUENCE [LARGE SCALE GENOMIC DNA]</scope>
    <source>
        <strain evidence="1 2">AMV16</strain>
    </source>
</reference>
<protein>
    <submittedName>
        <fullName evidence="1">Uncharacterized protein</fullName>
    </submittedName>
</protein>
<dbReference type="RefSeq" id="WP_009196971.1">
    <property type="nucleotide sequence ID" value="NZ_AODQ01000128.1"/>
</dbReference>
<dbReference type="Proteomes" id="UP000011910">
    <property type="component" value="Unassembled WGS sequence"/>
</dbReference>
<evidence type="ECO:0000313" key="2">
    <source>
        <dbReference type="Proteomes" id="UP000011910"/>
    </source>
</evidence>
<proteinExistence type="predicted"/>
<sequence>MNCIIDNTLGKALQRGRKLEAVRRYIRMKYGISIEVDALKKRLQLMKHQLEY</sequence>
<dbReference type="STRING" id="1279009.ADICEAN_03591"/>
<accession>M7N1Y5</accession>
<name>M7N1Y5_9BACT</name>
<evidence type="ECO:0000313" key="1">
    <source>
        <dbReference type="EMBL" id="EMR01292.1"/>
    </source>
</evidence>
<dbReference type="EMBL" id="AODQ01000128">
    <property type="protein sequence ID" value="EMR01292.1"/>
    <property type="molecule type" value="Genomic_DNA"/>
</dbReference>
<dbReference type="AlphaFoldDB" id="M7N1Y5"/>
<comment type="caution">
    <text evidence="1">The sequence shown here is derived from an EMBL/GenBank/DDBJ whole genome shotgun (WGS) entry which is preliminary data.</text>
</comment>